<comment type="caution">
    <text evidence="5">The sequence shown here is derived from an EMBL/GenBank/DDBJ whole genome shotgun (WGS) entry which is preliminary data.</text>
</comment>
<dbReference type="SUPFAM" id="SSF53335">
    <property type="entry name" value="S-adenosyl-L-methionine-dependent methyltransferases"/>
    <property type="match status" value="1"/>
</dbReference>
<gene>
    <name evidence="5" type="ORF">A2720_02285</name>
</gene>
<dbReference type="PANTHER" id="PTHR44942:SF4">
    <property type="entry name" value="METHYLTRANSFERASE TYPE 11 DOMAIN-CONTAINING PROTEIN"/>
    <property type="match status" value="1"/>
</dbReference>
<evidence type="ECO:0000256" key="2">
    <source>
        <dbReference type="ARBA" id="ARBA00022603"/>
    </source>
</evidence>
<keyword evidence="3" id="KW-0808">Transferase</keyword>
<dbReference type="Proteomes" id="UP000178892">
    <property type="component" value="Unassembled WGS sequence"/>
</dbReference>
<evidence type="ECO:0000259" key="4">
    <source>
        <dbReference type="Pfam" id="PF08241"/>
    </source>
</evidence>
<dbReference type="InterPro" id="IPR029063">
    <property type="entry name" value="SAM-dependent_MTases_sf"/>
</dbReference>
<dbReference type="STRING" id="1817825.A2720_02285"/>
<dbReference type="InterPro" id="IPR013216">
    <property type="entry name" value="Methyltransf_11"/>
</dbReference>
<dbReference type="Gene3D" id="3.40.50.150">
    <property type="entry name" value="Vaccinia Virus protein VP39"/>
    <property type="match status" value="1"/>
</dbReference>
<dbReference type="CDD" id="cd02440">
    <property type="entry name" value="AdoMet_MTases"/>
    <property type="match status" value="1"/>
</dbReference>
<dbReference type="GO" id="GO:0032259">
    <property type="term" value="P:methylation"/>
    <property type="evidence" value="ECO:0007669"/>
    <property type="project" value="UniProtKB-KW"/>
</dbReference>
<reference evidence="5 6" key="1">
    <citation type="journal article" date="2016" name="Nat. Commun.">
        <title>Thousands of microbial genomes shed light on interconnected biogeochemical processes in an aquifer system.</title>
        <authorList>
            <person name="Anantharaman K."/>
            <person name="Brown C.T."/>
            <person name="Hug L.A."/>
            <person name="Sharon I."/>
            <person name="Castelle C.J."/>
            <person name="Probst A.J."/>
            <person name="Thomas B.C."/>
            <person name="Singh A."/>
            <person name="Wilkins M.J."/>
            <person name="Karaoz U."/>
            <person name="Brodie E.L."/>
            <person name="Williams K.H."/>
            <person name="Hubbard S.S."/>
            <person name="Banfield J.F."/>
        </authorList>
    </citation>
    <scope>NUCLEOTIDE SEQUENCE [LARGE SCALE GENOMIC DNA]</scope>
</reference>
<feature type="domain" description="Methyltransferase type 11" evidence="4">
    <location>
        <begin position="43"/>
        <end position="134"/>
    </location>
</feature>
<dbReference type="AlphaFoldDB" id="A0A1F5NVN3"/>
<keyword evidence="2" id="KW-0489">Methyltransferase</keyword>
<dbReference type="InterPro" id="IPR051052">
    <property type="entry name" value="Diverse_substrate_MTase"/>
</dbReference>
<evidence type="ECO:0000256" key="1">
    <source>
        <dbReference type="ARBA" id="ARBA00008361"/>
    </source>
</evidence>
<sequence>MNTKPSGRFGEFVKQYEKARRPYPAKVFKFLKSLIKTERPLILDLGCGTGISTRQLAKFSDVVGVDPDPKMLKAAKAYRAPRIKRYVLAKANKLPFKDNTFDAVTAFSAFHWFTDKNSVGKIKRILKPGGIFFVSGKVGVRNWGMGHRSTIVKAIGREIAQFVSPMYKPFEIFRKNGFKDIKRKHWRKSEFFSIGRVMQYVQSVSIWNSVPKHLRSIALDALEKYYNNMLKRRGKIERRLKVYAIAGKK</sequence>
<name>A0A1F5NVN3_9BACT</name>
<dbReference type="GO" id="GO:0008757">
    <property type="term" value="F:S-adenosylmethionine-dependent methyltransferase activity"/>
    <property type="evidence" value="ECO:0007669"/>
    <property type="project" value="InterPro"/>
</dbReference>
<proteinExistence type="inferred from homology"/>
<evidence type="ECO:0000313" key="6">
    <source>
        <dbReference type="Proteomes" id="UP000178892"/>
    </source>
</evidence>
<dbReference type="Pfam" id="PF08241">
    <property type="entry name" value="Methyltransf_11"/>
    <property type="match status" value="1"/>
</dbReference>
<dbReference type="EMBL" id="MFEL01000006">
    <property type="protein sequence ID" value="OGE81721.1"/>
    <property type="molecule type" value="Genomic_DNA"/>
</dbReference>
<evidence type="ECO:0000313" key="5">
    <source>
        <dbReference type="EMBL" id="OGE81721.1"/>
    </source>
</evidence>
<accession>A0A1F5NVN3</accession>
<dbReference type="PANTHER" id="PTHR44942">
    <property type="entry name" value="METHYLTRANSF_11 DOMAIN-CONTAINING PROTEIN"/>
    <property type="match status" value="1"/>
</dbReference>
<comment type="similarity">
    <text evidence="1">Belongs to the methyltransferase superfamily.</text>
</comment>
<organism evidence="5 6">
    <name type="scientific">Candidatus Doudnabacteria bacterium RIFCSPHIGHO2_01_FULL_46_24</name>
    <dbReference type="NCBI Taxonomy" id="1817825"/>
    <lineage>
        <taxon>Bacteria</taxon>
        <taxon>Candidatus Doudnaibacteriota</taxon>
    </lineage>
</organism>
<evidence type="ECO:0000256" key="3">
    <source>
        <dbReference type="ARBA" id="ARBA00022679"/>
    </source>
</evidence>
<protein>
    <recommendedName>
        <fullName evidence="4">Methyltransferase type 11 domain-containing protein</fullName>
    </recommendedName>
</protein>